<feature type="domain" description="Rieske" evidence="10">
    <location>
        <begin position="36"/>
        <end position="128"/>
    </location>
</feature>
<gene>
    <name evidence="11" type="ORF">QRT05_01535</name>
</gene>
<dbReference type="Proteomes" id="UP001321453">
    <property type="component" value="Unassembled WGS sequence"/>
</dbReference>
<dbReference type="InterPro" id="IPR014349">
    <property type="entry name" value="Rieske_Fe-S_prot"/>
</dbReference>
<dbReference type="InterPro" id="IPR036922">
    <property type="entry name" value="Rieske_2Fe-2S_sf"/>
</dbReference>
<dbReference type="EMBL" id="JAUCGR010000001">
    <property type="protein sequence ID" value="MDM7830002.1"/>
    <property type="molecule type" value="Genomic_DNA"/>
</dbReference>
<evidence type="ECO:0000256" key="3">
    <source>
        <dbReference type="ARBA" id="ARBA00022714"/>
    </source>
</evidence>
<sequence length="130" mass="12427">MLARTGSFTAVAAGVAVLAACGGGSDTPTATQAADGSLAKVADIPVGGAIAASAGGQKILLVQATAGEVTAYSAICPHQGCTVAPGNGELDCPCHGSRFDLTGAVLAGPAKEGLTPFDVRVEGDAVFAGA</sequence>
<dbReference type="Pfam" id="PF00355">
    <property type="entry name" value="Rieske"/>
    <property type="match status" value="1"/>
</dbReference>
<evidence type="ECO:0000259" key="10">
    <source>
        <dbReference type="PROSITE" id="PS51296"/>
    </source>
</evidence>
<evidence type="ECO:0000256" key="5">
    <source>
        <dbReference type="ARBA" id="ARBA00023004"/>
    </source>
</evidence>
<keyword evidence="4" id="KW-0479">Metal-binding</keyword>
<dbReference type="SUPFAM" id="SSF50022">
    <property type="entry name" value="ISP domain"/>
    <property type="match status" value="1"/>
</dbReference>
<accession>A0ABT7S4P8</accession>
<dbReference type="PANTHER" id="PTHR10134">
    <property type="entry name" value="CYTOCHROME B-C1 COMPLEX SUBUNIT RIESKE, MITOCHONDRIAL"/>
    <property type="match status" value="1"/>
</dbReference>
<dbReference type="Gene3D" id="2.102.10.10">
    <property type="entry name" value="Rieske [2Fe-2S] iron-sulphur domain"/>
    <property type="match status" value="1"/>
</dbReference>
<comment type="function">
    <text evidence="1">Iron-sulfur subunit of the cytochrome bc1 complex, an essential component of the respiratory electron transport chain required for ATP synthesis. The bc1 complex catalyzes the oxidation of menaquinol and the reduction of cytochrome c in the respiratory chain. The bc1 complex operates through a Q-cycle mechanism that couples electron transfer to generation of the proton gradient that drives ATP synthesis.</text>
</comment>
<evidence type="ECO:0000313" key="12">
    <source>
        <dbReference type="Proteomes" id="UP001321453"/>
    </source>
</evidence>
<keyword evidence="6" id="KW-0411">Iron-sulfur</keyword>
<keyword evidence="3" id="KW-0001">2Fe-2S</keyword>
<dbReference type="RefSeq" id="WP_289444570.1">
    <property type="nucleotide sequence ID" value="NZ_JAUCGR010000001.1"/>
</dbReference>
<evidence type="ECO:0000256" key="2">
    <source>
        <dbReference type="ARBA" id="ARBA00015816"/>
    </source>
</evidence>
<protein>
    <recommendedName>
        <fullName evidence="2">Cytochrome bc1 complex Rieske iron-sulfur subunit</fullName>
    </recommendedName>
    <alternativeName>
        <fullName evidence="8">Cytochrome bc1 reductase complex subunit QcrA</fullName>
    </alternativeName>
</protein>
<comment type="cofactor">
    <cofactor evidence="9">
        <name>[2Fe-2S] cluster</name>
        <dbReference type="ChEBI" id="CHEBI:190135"/>
    </cofactor>
</comment>
<dbReference type="PROSITE" id="PS51257">
    <property type="entry name" value="PROKAR_LIPOPROTEIN"/>
    <property type="match status" value="1"/>
</dbReference>
<evidence type="ECO:0000256" key="9">
    <source>
        <dbReference type="ARBA" id="ARBA00034078"/>
    </source>
</evidence>
<keyword evidence="7" id="KW-1015">Disulfide bond</keyword>
<keyword evidence="5" id="KW-0408">Iron</keyword>
<evidence type="ECO:0000256" key="6">
    <source>
        <dbReference type="ARBA" id="ARBA00023014"/>
    </source>
</evidence>
<evidence type="ECO:0000256" key="8">
    <source>
        <dbReference type="ARBA" id="ARBA00029586"/>
    </source>
</evidence>
<evidence type="ECO:0000256" key="1">
    <source>
        <dbReference type="ARBA" id="ARBA00002494"/>
    </source>
</evidence>
<comment type="caution">
    <text evidence="11">The sequence shown here is derived from an EMBL/GenBank/DDBJ whole genome shotgun (WGS) entry which is preliminary data.</text>
</comment>
<evidence type="ECO:0000313" key="11">
    <source>
        <dbReference type="EMBL" id="MDM7830002.1"/>
    </source>
</evidence>
<dbReference type="CDD" id="cd03467">
    <property type="entry name" value="Rieske"/>
    <property type="match status" value="1"/>
</dbReference>
<name>A0ABT7S4P8_9CELL</name>
<dbReference type="InterPro" id="IPR017941">
    <property type="entry name" value="Rieske_2Fe-2S"/>
</dbReference>
<organism evidence="11 12">
    <name type="scientific">Cellulomonas edaphi</name>
    <dbReference type="NCBI Taxonomy" id="3053468"/>
    <lineage>
        <taxon>Bacteria</taxon>
        <taxon>Bacillati</taxon>
        <taxon>Actinomycetota</taxon>
        <taxon>Actinomycetes</taxon>
        <taxon>Micrococcales</taxon>
        <taxon>Cellulomonadaceae</taxon>
        <taxon>Cellulomonas</taxon>
    </lineage>
</organism>
<reference evidence="11 12" key="1">
    <citation type="submission" date="2023-06" db="EMBL/GenBank/DDBJ databases">
        <title>Cellulomonas sp. MW9 Whole genome sequence.</title>
        <authorList>
            <person name="Park S."/>
        </authorList>
    </citation>
    <scope>NUCLEOTIDE SEQUENCE [LARGE SCALE GENOMIC DNA]</scope>
    <source>
        <strain evidence="11 12">MW9</strain>
    </source>
</reference>
<proteinExistence type="predicted"/>
<keyword evidence="12" id="KW-1185">Reference proteome</keyword>
<evidence type="ECO:0000256" key="7">
    <source>
        <dbReference type="ARBA" id="ARBA00023157"/>
    </source>
</evidence>
<dbReference type="InterPro" id="IPR005805">
    <property type="entry name" value="Rieske_Fe-S_prot_C"/>
</dbReference>
<dbReference type="PRINTS" id="PR00162">
    <property type="entry name" value="RIESKE"/>
</dbReference>
<dbReference type="PROSITE" id="PS51296">
    <property type="entry name" value="RIESKE"/>
    <property type="match status" value="1"/>
</dbReference>
<evidence type="ECO:0000256" key="4">
    <source>
        <dbReference type="ARBA" id="ARBA00022723"/>
    </source>
</evidence>